<gene>
    <name evidence="2" type="ORF">Vretimale_5495</name>
</gene>
<dbReference type="AlphaFoldDB" id="A0A8J4C1H9"/>
<reference evidence="2" key="1">
    <citation type="journal article" date="2021" name="Proc. Natl. Acad. Sci. U.S.A.">
        <title>Three genomes in the algal genus Volvox reveal the fate of a haploid sex-determining region after a transition to homothallism.</title>
        <authorList>
            <person name="Yamamoto K."/>
            <person name="Hamaji T."/>
            <person name="Kawai-Toyooka H."/>
            <person name="Matsuzaki R."/>
            <person name="Takahashi F."/>
            <person name="Nishimura Y."/>
            <person name="Kawachi M."/>
            <person name="Noguchi H."/>
            <person name="Minakuchi Y."/>
            <person name="Umen J.G."/>
            <person name="Toyoda A."/>
            <person name="Nozaki H."/>
        </authorList>
    </citation>
    <scope>NUCLEOTIDE SEQUENCE</scope>
    <source>
        <strain evidence="2">NIES-3785</strain>
    </source>
</reference>
<dbReference type="OrthoDB" id="549632at2759"/>
<feature type="region of interest" description="Disordered" evidence="1">
    <location>
        <begin position="401"/>
        <end position="422"/>
    </location>
</feature>
<evidence type="ECO:0000313" key="3">
    <source>
        <dbReference type="Proteomes" id="UP000722791"/>
    </source>
</evidence>
<sequence>MSADHYSYLDISEDTSSREDISLQGVYPDLVKDVDEARAELNGISQYVKPQQQLLVPSRDYSYSELYVQQNLLQHGQAQPLLQPQPQGQPRLSLVQPPPTPLPPLHPDMRPPVQYPNSPLQSPPYEYPGGGACSGAEMAVVAGAVMQPMAGTFTWPSWLQPPPPPQQQQQLQPQQLQPRLQPHFQEVQPQQLQWLAPPPPPPPPPPQSEDLATKLGLRGARDQPESVVKLIGRTLLEMQGRDVHLATKFVENPNPGGQFAFWASGGQLECERSNLGGRARRVIALDDEGSTFVTCMYGKRCTCQITYCRTCTMEKHPYDKVSKYFLVYRERPSWCGAKLKPYAAEQRWAQKAAVGAAAAEAAAEAANEAAVKPKHTIHLWEPDQPRAVLWHIKQRIEHSGAEAAAGNDQRPGASKQQTSDVRLGGEIAAGKRPRLTLGYSSSPLLPTISSGQQQQVEMPGLLQQYQQYQQYQQQMYYQQTYYQQYQQQLQDQQRQWMLMAQTISPLAADVRFPWLTSLERILKYLIGCAPGAAAAAAAVPALFRPSIWEFRQLLAGIPVEHLTQMRCPGSGQNLAHLLLTPPGYLLVEDDRMDPPLDPDAGLPEAEALEMIEALVDRLTGSQPEMRPTALKKWSEMLSVPDERYGATAVHKAARYGHRLRLLKEWVLPYVSRATLLQPTSHIYLCCHSACRFGREQAAHLLVAAIADALTEVAAAPLLQPGLRALLLPGDVSYGMTAGGDALLGSSGLGSSGVTADATAIQDLLLTKAVYGLKNKFFAGLNSPEEGYVSPRGRTGRDVLDRACESVWHERAQGRSAAAAAAAATAAVTATAMATAATPSQLQLQLPCGPLPSFPAPAPKDKRRMAVLLGEVKALAAVLDGMQPRCDWWRQPAAAAAAAAVGRPLLTAQQQQQWQ</sequence>
<feature type="region of interest" description="Disordered" evidence="1">
    <location>
        <begin position="193"/>
        <end position="212"/>
    </location>
</feature>
<dbReference type="InterPro" id="IPR052145">
    <property type="entry name" value="Mediator/Homeobox_domain"/>
</dbReference>
<dbReference type="PANTHER" id="PTHR24330">
    <property type="entry name" value="HOMEOBOX PROTEIN BARH-LIKE"/>
    <property type="match status" value="1"/>
</dbReference>
<evidence type="ECO:0000256" key="1">
    <source>
        <dbReference type="SAM" id="MobiDB-lite"/>
    </source>
</evidence>
<name>A0A8J4C1H9_9CHLO</name>
<proteinExistence type="predicted"/>
<feature type="region of interest" description="Disordered" evidence="1">
    <location>
        <begin position="81"/>
        <end position="126"/>
    </location>
</feature>
<dbReference type="Proteomes" id="UP000722791">
    <property type="component" value="Unassembled WGS sequence"/>
</dbReference>
<feature type="compositionally biased region" description="Low complexity" evidence="1">
    <location>
        <begin position="167"/>
        <end position="177"/>
    </location>
</feature>
<feature type="compositionally biased region" description="Pro residues" evidence="1">
    <location>
        <begin position="196"/>
        <end position="207"/>
    </location>
</feature>
<dbReference type="EMBL" id="BNCQ01000007">
    <property type="protein sequence ID" value="GIM00355.1"/>
    <property type="molecule type" value="Genomic_DNA"/>
</dbReference>
<dbReference type="PANTHER" id="PTHR24330:SF19">
    <property type="entry name" value="MEDIATOR OF RNA POLYMERASE II TRANSCRIPTION SUBUNIT 29"/>
    <property type="match status" value="1"/>
</dbReference>
<accession>A0A8J4C1H9</accession>
<feature type="compositionally biased region" description="Low complexity" evidence="1">
    <location>
        <begin position="81"/>
        <end position="95"/>
    </location>
</feature>
<feature type="compositionally biased region" description="Pro residues" evidence="1">
    <location>
        <begin position="96"/>
        <end position="106"/>
    </location>
</feature>
<feature type="region of interest" description="Disordered" evidence="1">
    <location>
        <begin position="155"/>
        <end position="177"/>
    </location>
</feature>
<organism evidence="2 3">
    <name type="scientific">Volvox reticuliferus</name>
    <dbReference type="NCBI Taxonomy" id="1737510"/>
    <lineage>
        <taxon>Eukaryota</taxon>
        <taxon>Viridiplantae</taxon>
        <taxon>Chlorophyta</taxon>
        <taxon>core chlorophytes</taxon>
        <taxon>Chlorophyceae</taxon>
        <taxon>CS clade</taxon>
        <taxon>Chlamydomonadales</taxon>
        <taxon>Volvocaceae</taxon>
        <taxon>Volvox</taxon>
    </lineage>
</organism>
<protein>
    <submittedName>
        <fullName evidence="2">Uncharacterized protein</fullName>
    </submittedName>
</protein>
<comment type="caution">
    <text evidence="2">The sequence shown here is derived from an EMBL/GenBank/DDBJ whole genome shotgun (WGS) entry which is preliminary data.</text>
</comment>
<evidence type="ECO:0000313" key="2">
    <source>
        <dbReference type="EMBL" id="GIM00355.1"/>
    </source>
</evidence>